<dbReference type="EMBL" id="AODM01000005">
    <property type="protein sequence ID" value="EUJ64753.1"/>
    <property type="molecule type" value="Genomic_DNA"/>
</dbReference>
<evidence type="ECO:0000313" key="2">
    <source>
        <dbReference type="Proteomes" id="UP000019241"/>
    </source>
</evidence>
<comment type="caution">
    <text evidence="1">The sequence shown here is derived from an EMBL/GenBank/DDBJ whole genome shotgun (WGS) entry which is preliminary data.</text>
</comment>
<dbReference type="RefSeq" id="WP_036061830.1">
    <property type="nucleotide sequence ID" value="NZ_AODM01000005.1"/>
</dbReference>
<dbReference type="PATRIC" id="fig|1265822.4.peg.212"/>
<gene>
    <name evidence="1" type="ORF">MCOL2_01035</name>
</gene>
<organism evidence="1 2">
    <name type="scientific">Listeria fleischmannii FSL S10-1203</name>
    <dbReference type="NCBI Taxonomy" id="1265822"/>
    <lineage>
        <taxon>Bacteria</taxon>
        <taxon>Bacillati</taxon>
        <taxon>Bacillota</taxon>
        <taxon>Bacilli</taxon>
        <taxon>Bacillales</taxon>
        <taxon>Listeriaceae</taxon>
        <taxon>Listeria</taxon>
    </lineage>
</organism>
<reference evidence="1 2" key="1">
    <citation type="submission" date="2012-12" db="EMBL/GenBank/DDBJ databases">
        <title>Novel taxa of Listeriaceae from agricultural environments in the United States.</title>
        <authorList>
            <person name="den Bakker H.C."/>
            <person name="Allred A."/>
            <person name="Warchocki S."/>
            <person name="Wright E.M."/>
            <person name="Burrell A."/>
            <person name="Nightingale K.K."/>
            <person name="Kephart D."/>
            <person name="Wiedmann M."/>
        </authorList>
    </citation>
    <scope>NUCLEOTIDE SEQUENCE [LARGE SCALE GENOMIC DNA]</scope>
    <source>
        <strain evidence="1 2">FSL S10-1203</strain>
    </source>
</reference>
<name>W7E2B7_9LIST</name>
<dbReference type="AlphaFoldDB" id="W7E2B7"/>
<evidence type="ECO:0000313" key="1">
    <source>
        <dbReference type="EMBL" id="EUJ64753.1"/>
    </source>
</evidence>
<proteinExistence type="predicted"/>
<accession>W7E2B7</accession>
<sequence length="91" mass="10272">MIQKFVLIENGYITAWSDVEFEGFTPIQANEQHVNLLDCVQVVNGITVLDTQRQQEEINRANQPDERDAAILELSDLVAQLMEKVNGGDNK</sequence>
<dbReference type="Proteomes" id="UP000019241">
    <property type="component" value="Unassembled WGS sequence"/>
</dbReference>
<protein>
    <submittedName>
        <fullName evidence="1">Uncharacterized protein</fullName>
    </submittedName>
</protein>